<dbReference type="AlphaFoldDB" id="A0A3R6XWT3"/>
<dbReference type="InterPro" id="IPR009327">
    <property type="entry name" value="Cupin_DUF985"/>
</dbReference>
<name>A0A3R6XWT3_APHAT</name>
<dbReference type="Pfam" id="PF06172">
    <property type="entry name" value="Cupin_5"/>
    <property type="match status" value="1"/>
</dbReference>
<reference evidence="2 3" key="1">
    <citation type="submission" date="2018-08" db="EMBL/GenBank/DDBJ databases">
        <title>Aphanomyces genome sequencing and annotation.</title>
        <authorList>
            <person name="Minardi D."/>
            <person name="Oidtmann B."/>
            <person name="Van Der Giezen M."/>
            <person name="Studholme D.J."/>
        </authorList>
    </citation>
    <scope>NUCLEOTIDE SEQUENCE [LARGE SCALE GENOMIC DNA]</scope>
    <source>
        <strain evidence="2 3">Da</strain>
    </source>
</reference>
<comment type="caution">
    <text evidence="2">The sequence shown here is derived from an EMBL/GenBank/DDBJ whole genome shotgun (WGS) entry which is preliminary data.</text>
</comment>
<accession>A0A3R6XWT3</accession>
<gene>
    <name evidence="2" type="ORF">DYB37_009242</name>
</gene>
<proteinExistence type="predicted"/>
<evidence type="ECO:0000313" key="2">
    <source>
        <dbReference type="EMBL" id="RHZ14454.1"/>
    </source>
</evidence>
<dbReference type="InterPro" id="IPR014710">
    <property type="entry name" value="RmlC-like_jellyroll"/>
</dbReference>
<dbReference type="VEuPathDB" id="FungiDB:H257_15955"/>
<dbReference type="SUPFAM" id="SSF51182">
    <property type="entry name" value="RmlC-like cupins"/>
    <property type="match status" value="1"/>
</dbReference>
<evidence type="ECO:0000313" key="3">
    <source>
        <dbReference type="Proteomes" id="UP000285430"/>
    </source>
</evidence>
<organism evidence="2 3">
    <name type="scientific">Aphanomyces astaci</name>
    <name type="common">Crayfish plague agent</name>
    <dbReference type="NCBI Taxonomy" id="112090"/>
    <lineage>
        <taxon>Eukaryota</taxon>
        <taxon>Sar</taxon>
        <taxon>Stramenopiles</taxon>
        <taxon>Oomycota</taxon>
        <taxon>Saprolegniomycetes</taxon>
        <taxon>Saprolegniales</taxon>
        <taxon>Verrucalvaceae</taxon>
        <taxon>Aphanomyces</taxon>
    </lineage>
</organism>
<evidence type="ECO:0000259" key="1">
    <source>
        <dbReference type="Pfam" id="PF06172"/>
    </source>
</evidence>
<dbReference type="Gene3D" id="2.60.120.10">
    <property type="entry name" value="Jelly Rolls"/>
    <property type="match status" value="1"/>
</dbReference>
<dbReference type="EMBL" id="QUTH01004316">
    <property type="protein sequence ID" value="RHZ14454.1"/>
    <property type="molecule type" value="Genomic_DNA"/>
</dbReference>
<protein>
    <recommendedName>
        <fullName evidence="1">DUF985 domain-containing protein</fullName>
    </recommendedName>
</protein>
<sequence length="412" mass="45726">MVTDQPRALPGVFRVTENAVSESLSAQLYASAVDVRVWGVYVLTSEIFDKHLEAFPDSKEDHARHTLALHAIREFLVDSQALPSQDWDNTHGVVVWVITSDVDDVVAYHIDYAEMFRYQTNITYPPLYSGTLHVSPLSADMIHGGAFYAHPDGLSHYKIHGYKGSQQPVTVHDHLVPYTHRQGVLIDGNMPHGSTPVTRLPPGVRRVVVGLNMFNHEIGPFAQAYPEHSAKFNKYVKVAQAAAKTRQPELSVSTIRANPKQAAFLVYLLRKAKEKNLIHNNQFVGRVNFIASFLGQCKFCLGEAIAYILVDPSTDELMNVVLGPHLHEGQVLQFTCPAGWWKAATLPVDATSGFGLLSEAVGPAFDYADNFLLQEEDIALSKHASIVRPYLRPPGWVRPTPREPQANYGATD</sequence>
<feature type="domain" description="DUF985" evidence="1">
    <location>
        <begin position="299"/>
        <end position="370"/>
    </location>
</feature>
<dbReference type="InterPro" id="IPR011051">
    <property type="entry name" value="RmlC_Cupin_sf"/>
</dbReference>
<dbReference type="Proteomes" id="UP000285430">
    <property type="component" value="Unassembled WGS sequence"/>
</dbReference>